<dbReference type="EMBL" id="LSRX01002681">
    <property type="protein sequence ID" value="OLP75213.1"/>
    <property type="molecule type" value="Genomic_DNA"/>
</dbReference>
<name>A0A1Q9BWY6_SYMMI</name>
<comment type="caution">
    <text evidence="1">The sequence shown here is derived from an EMBL/GenBank/DDBJ whole genome shotgun (WGS) entry which is preliminary data.</text>
</comment>
<feature type="non-terminal residue" evidence="1">
    <location>
        <position position="62"/>
    </location>
</feature>
<organism evidence="1 2">
    <name type="scientific">Symbiodinium microadriaticum</name>
    <name type="common">Dinoflagellate</name>
    <name type="synonym">Zooxanthella microadriatica</name>
    <dbReference type="NCBI Taxonomy" id="2951"/>
    <lineage>
        <taxon>Eukaryota</taxon>
        <taxon>Sar</taxon>
        <taxon>Alveolata</taxon>
        <taxon>Dinophyceae</taxon>
        <taxon>Suessiales</taxon>
        <taxon>Symbiodiniaceae</taxon>
        <taxon>Symbiodinium</taxon>
    </lineage>
</organism>
<dbReference type="Proteomes" id="UP000186817">
    <property type="component" value="Unassembled WGS sequence"/>
</dbReference>
<gene>
    <name evidence="1" type="ORF">AK812_SmicGene45027</name>
</gene>
<keyword evidence="2" id="KW-1185">Reference proteome</keyword>
<accession>A0A1Q9BWY6</accession>
<protein>
    <submittedName>
        <fullName evidence="1">Uncharacterized protein</fullName>
    </submittedName>
</protein>
<dbReference type="AlphaFoldDB" id="A0A1Q9BWY6"/>
<evidence type="ECO:0000313" key="1">
    <source>
        <dbReference type="EMBL" id="OLP75213.1"/>
    </source>
</evidence>
<evidence type="ECO:0000313" key="2">
    <source>
        <dbReference type="Proteomes" id="UP000186817"/>
    </source>
</evidence>
<proteinExistence type="predicted"/>
<sequence length="62" mass="6578">MGKDVPAANGVTDRRVGLLFRARTWSQEASEQLSSAIQAAAPGALAQSILGSIQKRIDEIVQ</sequence>
<reference evidence="1 2" key="1">
    <citation type="submission" date="2016-02" db="EMBL/GenBank/DDBJ databases">
        <title>Genome analysis of coral dinoflagellate symbionts highlights evolutionary adaptations to a symbiotic lifestyle.</title>
        <authorList>
            <person name="Aranda M."/>
            <person name="Li Y."/>
            <person name="Liew Y.J."/>
            <person name="Baumgarten S."/>
            <person name="Simakov O."/>
            <person name="Wilson M."/>
            <person name="Piel J."/>
            <person name="Ashoor H."/>
            <person name="Bougouffa S."/>
            <person name="Bajic V.B."/>
            <person name="Ryu T."/>
            <person name="Ravasi T."/>
            <person name="Bayer T."/>
            <person name="Micklem G."/>
            <person name="Kim H."/>
            <person name="Bhak J."/>
            <person name="Lajeunesse T.C."/>
            <person name="Voolstra C.R."/>
        </authorList>
    </citation>
    <scope>NUCLEOTIDE SEQUENCE [LARGE SCALE GENOMIC DNA]</scope>
    <source>
        <strain evidence="1 2">CCMP2467</strain>
    </source>
</reference>